<evidence type="ECO:0000313" key="2">
    <source>
        <dbReference type="EMBL" id="AFI68371.1"/>
    </source>
</evidence>
<accession>A0A0H3HR17</accession>
<evidence type="ECO:0000313" key="3">
    <source>
        <dbReference type="Proteomes" id="UP000010087"/>
    </source>
</evidence>
<gene>
    <name evidence="2" type="ordered locus">BP1026B_II0087</name>
</gene>
<dbReference type="Pfam" id="PF00085">
    <property type="entry name" value="Thioredoxin"/>
    <property type="match status" value="1"/>
</dbReference>
<dbReference type="EMBL" id="CP002834">
    <property type="protein sequence ID" value="AFI68371.1"/>
    <property type="molecule type" value="Genomic_DNA"/>
</dbReference>
<protein>
    <submittedName>
        <fullName evidence="2">Thioredoxin</fullName>
    </submittedName>
</protein>
<dbReference type="KEGG" id="bpz:BP1026B_II0087"/>
<dbReference type="RefSeq" id="WP_004553061.1">
    <property type="nucleotide sequence ID" value="NC_017832.1"/>
</dbReference>
<dbReference type="CDD" id="cd02947">
    <property type="entry name" value="TRX_family"/>
    <property type="match status" value="1"/>
</dbReference>
<name>A0A0H3HR17_BURP2</name>
<dbReference type="PATRIC" id="fig|884204.3.peg.4180"/>
<dbReference type="Proteomes" id="UP000010087">
    <property type="component" value="Chromosome 2"/>
</dbReference>
<dbReference type="AlphaFoldDB" id="A0A0H3HR17"/>
<dbReference type="SUPFAM" id="SSF52833">
    <property type="entry name" value="Thioredoxin-like"/>
    <property type="match status" value="1"/>
</dbReference>
<sequence>MHSSQAYTADAPTRAEVDALAGATVIEFGANWCGICAGAQPAIRDAFSVHADVRHLKIEDGPGRPLGRSFGIKLWPTLVFLRDGTEVARVVRPTHAEQIEAIGFAALV</sequence>
<evidence type="ECO:0000259" key="1">
    <source>
        <dbReference type="Pfam" id="PF00085"/>
    </source>
</evidence>
<feature type="domain" description="Thioredoxin" evidence="1">
    <location>
        <begin position="15"/>
        <end position="100"/>
    </location>
</feature>
<reference evidence="2 3" key="1">
    <citation type="journal article" date="2012" name="PLoS ONE">
        <title>Evolution of Burkholderia pseudomallei in recurrent melioidosis.</title>
        <authorList>
            <person name="Hayden H.S."/>
            <person name="Lim R."/>
            <person name="Brittnacher M.J."/>
            <person name="Sims E.H."/>
            <person name="Ramage E.R."/>
            <person name="Fong C."/>
            <person name="Wu Z."/>
            <person name="Crist E."/>
            <person name="Chang J."/>
            <person name="Zhou Y."/>
            <person name="Radey M."/>
            <person name="Rohmer L."/>
            <person name="Haugen E."/>
            <person name="Gillett W."/>
            <person name="Wuthiekanun V."/>
            <person name="Peacock S.J."/>
            <person name="Kaul R."/>
            <person name="Miller S.I."/>
            <person name="Manoil C."/>
            <person name="Jacobs M.A."/>
        </authorList>
    </citation>
    <scope>NUCLEOTIDE SEQUENCE [LARGE SCALE GENOMIC DNA]</scope>
    <source>
        <strain evidence="2 3">1026b</strain>
    </source>
</reference>
<dbReference type="Gene3D" id="3.40.30.10">
    <property type="entry name" value="Glutaredoxin"/>
    <property type="match status" value="1"/>
</dbReference>
<proteinExistence type="predicted"/>
<organism evidence="2 3">
    <name type="scientific">Burkholderia pseudomallei (strain 1026b)</name>
    <dbReference type="NCBI Taxonomy" id="884204"/>
    <lineage>
        <taxon>Bacteria</taxon>
        <taxon>Pseudomonadati</taxon>
        <taxon>Pseudomonadota</taxon>
        <taxon>Betaproteobacteria</taxon>
        <taxon>Burkholderiales</taxon>
        <taxon>Burkholderiaceae</taxon>
        <taxon>Burkholderia</taxon>
        <taxon>pseudomallei group</taxon>
    </lineage>
</organism>
<dbReference type="InterPro" id="IPR013766">
    <property type="entry name" value="Thioredoxin_domain"/>
</dbReference>
<dbReference type="InterPro" id="IPR036249">
    <property type="entry name" value="Thioredoxin-like_sf"/>
</dbReference>